<dbReference type="PANTHER" id="PTHR33835:SF1">
    <property type="entry name" value="METALLO-BETA-LACTAMASE DOMAIN-CONTAINING PROTEIN"/>
    <property type="match status" value="1"/>
</dbReference>
<dbReference type="Proteomes" id="UP000193685">
    <property type="component" value="Unassembled WGS sequence"/>
</dbReference>
<evidence type="ECO:0000313" key="1">
    <source>
        <dbReference type="EMBL" id="ORY81321.1"/>
    </source>
</evidence>
<protein>
    <recommendedName>
        <fullName evidence="3">Beta-lactamase-like protein</fullName>
    </recommendedName>
</protein>
<dbReference type="OMA" id="IFRDVMA"/>
<gene>
    <name evidence="1" type="ORF">BCR37DRAFT_348051</name>
</gene>
<organism evidence="1 2">
    <name type="scientific">Protomyces lactucae-debilis</name>
    <dbReference type="NCBI Taxonomy" id="2754530"/>
    <lineage>
        <taxon>Eukaryota</taxon>
        <taxon>Fungi</taxon>
        <taxon>Dikarya</taxon>
        <taxon>Ascomycota</taxon>
        <taxon>Taphrinomycotina</taxon>
        <taxon>Taphrinomycetes</taxon>
        <taxon>Taphrinales</taxon>
        <taxon>Protomycetaceae</taxon>
        <taxon>Protomyces</taxon>
    </lineage>
</organism>
<keyword evidence="2" id="KW-1185">Reference proteome</keyword>
<name>A0A1Y2FBR0_PROLT</name>
<sequence length="251" mass="27606">MTTIRQLAPDVTIFSAPFSRFGLFKIGARATALGVTNTTGTPAKDVIIVSPIAASPEIEAALVGLGTVKYLVAPDREHHLQLEDYAKRYPEAKIIGVEGLPEKHPNLTFFKVFGNKAYDHVTEIGWENEVEAVYFPGHGNKELALFHKPSSTLVEADLLFNLPPIEQYSKSGGYSTGGMLSSLSPFAKLKADSKFHQWFNVNVLCKDKVSFKASLAQVDKWPFQRIVPCHGDVIEQNAKGIWQTAFSGITQ</sequence>
<dbReference type="EMBL" id="MCFI01000011">
    <property type="protein sequence ID" value="ORY81321.1"/>
    <property type="molecule type" value="Genomic_DNA"/>
</dbReference>
<comment type="caution">
    <text evidence="1">The sequence shown here is derived from an EMBL/GenBank/DDBJ whole genome shotgun (WGS) entry which is preliminary data.</text>
</comment>
<dbReference type="AlphaFoldDB" id="A0A1Y2FBR0"/>
<accession>A0A1Y2FBR0</accession>
<dbReference type="PANTHER" id="PTHR33835">
    <property type="entry name" value="YALI0C07656P"/>
    <property type="match status" value="1"/>
</dbReference>
<dbReference type="SUPFAM" id="SSF56281">
    <property type="entry name" value="Metallo-hydrolase/oxidoreductase"/>
    <property type="match status" value="1"/>
</dbReference>
<dbReference type="RefSeq" id="XP_040724697.1">
    <property type="nucleotide sequence ID" value="XM_040867816.1"/>
</dbReference>
<dbReference type="Gene3D" id="3.60.15.10">
    <property type="entry name" value="Ribonuclease Z/Hydroxyacylglutathione hydrolase-like"/>
    <property type="match status" value="1"/>
</dbReference>
<dbReference type="OrthoDB" id="421671at2759"/>
<reference evidence="1 2" key="1">
    <citation type="submission" date="2016-07" db="EMBL/GenBank/DDBJ databases">
        <title>Pervasive Adenine N6-methylation of Active Genes in Fungi.</title>
        <authorList>
            <consortium name="DOE Joint Genome Institute"/>
            <person name="Mondo S.J."/>
            <person name="Dannebaum R.O."/>
            <person name="Kuo R.C."/>
            <person name="Labutti K."/>
            <person name="Haridas S."/>
            <person name="Kuo A."/>
            <person name="Salamov A."/>
            <person name="Ahrendt S.R."/>
            <person name="Lipzen A."/>
            <person name="Sullivan W."/>
            <person name="Andreopoulos W.B."/>
            <person name="Clum A."/>
            <person name="Lindquist E."/>
            <person name="Daum C."/>
            <person name="Ramamoorthy G.K."/>
            <person name="Gryganskyi A."/>
            <person name="Culley D."/>
            <person name="Magnuson J.K."/>
            <person name="James T.Y."/>
            <person name="O'Malley M.A."/>
            <person name="Stajich J.E."/>
            <person name="Spatafora J.W."/>
            <person name="Visel A."/>
            <person name="Grigoriev I.V."/>
        </authorList>
    </citation>
    <scope>NUCLEOTIDE SEQUENCE [LARGE SCALE GENOMIC DNA]</scope>
    <source>
        <strain evidence="1 2">12-1054</strain>
    </source>
</reference>
<evidence type="ECO:0000313" key="2">
    <source>
        <dbReference type="Proteomes" id="UP000193685"/>
    </source>
</evidence>
<proteinExistence type="predicted"/>
<dbReference type="InterPro" id="IPR025638">
    <property type="entry name" value="DUF4336"/>
</dbReference>
<evidence type="ECO:0008006" key="3">
    <source>
        <dbReference type="Google" id="ProtNLM"/>
    </source>
</evidence>
<dbReference type="InterPro" id="IPR036866">
    <property type="entry name" value="RibonucZ/Hydroxyglut_hydro"/>
</dbReference>
<dbReference type="GeneID" id="63784415"/>